<dbReference type="SUPFAM" id="SSF50249">
    <property type="entry name" value="Nucleic acid-binding proteins"/>
    <property type="match status" value="1"/>
</dbReference>
<keyword evidence="1 3" id="KW-0820">tRNA-binding</keyword>
<proteinExistence type="predicted"/>
<dbReference type="OrthoDB" id="19141at2759"/>
<evidence type="ECO:0000256" key="3">
    <source>
        <dbReference type="PROSITE-ProRule" id="PRU00209"/>
    </source>
</evidence>
<keyword evidence="7" id="KW-1185">Reference proteome</keyword>
<sequence>MSAETPEASPEAGSEQQTPIVKPTNGEKPEKVILHPRQKKIKPPKKEKAPAPPPKDPICAIDCRVGQIVKVGVVPDADTLYVEEVDVGNGVTKHIVTSVRKYYTEEQLLNRRVCVFVNIHPGKMRGETSEAMLLGASTPDPDLCELLDPPEGDPVGTRIFFGHFNENEPQPETNDNKNKQWKRILPHHWINKEGVAVYKNEPIHTASGPLTVPTLRDCEFH</sequence>
<dbReference type="PANTHER" id="PTHR11586">
    <property type="entry name" value="TRNA-AMINOACYLATION COFACTOR ARC1 FAMILY MEMBER"/>
    <property type="match status" value="1"/>
</dbReference>
<accession>A0A1J4JLG3</accession>
<dbReference type="GO" id="GO:0000049">
    <property type="term" value="F:tRNA binding"/>
    <property type="evidence" value="ECO:0007669"/>
    <property type="project" value="UniProtKB-UniRule"/>
</dbReference>
<dbReference type="VEuPathDB" id="TrichDB:TRFO_35237"/>
<dbReference type="PROSITE" id="PS50886">
    <property type="entry name" value="TRBD"/>
    <property type="match status" value="1"/>
</dbReference>
<comment type="caution">
    <text evidence="6">The sequence shown here is derived from an EMBL/GenBank/DDBJ whole genome shotgun (WGS) entry which is preliminary data.</text>
</comment>
<dbReference type="GeneID" id="94844845"/>
<dbReference type="Pfam" id="PF01588">
    <property type="entry name" value="tRNA_bind"/>
    <property type="match status" value="1"/>
</dbReference>
<reference evidence="6" key="1">
    <citation type="submission" date="2016-10" db="EMBL/GenBank/DDBJ databases">
        <authorList>
            <person name="Benchimol M."/>
            <person name="Almeida L.G."/>
            <person name="Vasconcelos A.T."/>
            <person name="Perreira-Neves A."/>
            <person name="Rosa I.A."/>
            <person name="Tasca T."/>
            <person name="Bogo M.R."/>
            <person name="de Souza W."/>
        </authorList>
    </citation>
    <scope>NUCLEOTIDE SEQUENCE [LARGE SCALE GENOMIC DNA]</scope>
    <source>
        <strain evidence="6">K</strain>
    </source>
</reference>
<dbReference type="PANTHER" id="PTHR11586:SF33">
    <property type="entry name" value="AMINOACYL TRNA SYNTHASE COMPLEX-INTERACTING MULTIFUNCTIONAL PROTEIN 1"/>
    <property type="match status" value="1"/>
</dbReference>
<dbReference type="Gene3D" id="2.40.50.140">
    <property type="entry name" value="Nucleic acid-binding proteins"/>
    <property type="match status" value="1"/>
</dbReference>
<protein>
    <submittedName>
        <fullName evidence="6">tRNA binding domain containing protein</fullName>
    </submittedName>
</protein>
<dbReference type="RefSeq" id="XP_068351526.1">
    <property type="nucleotide sequence ID" value="XM_068510141.1"/>
</dbReference>
<evidence type="ECO:0000256" key="1">
    <source>
        <dbReference type="ARBA" id="ARBA00022555"/>
    </source>
</evidence>
<name>A0A1J4JLG3_9EUKA</name>
<evidence type="ECO:0000313" key="7">
    <source>
        <dbReference type="Proteomes" id="UP000179807"/>
    </source>
</evidence>
<dbReference type="Proteomes" id="UP000179807">
    <property type="component" value="Unassembled WGS sequence"/>
</dbReference>
<organism evidence="6 7">
    <name type="scientific">Tritrichomonas foetus</name>
    <dbReference type="NCBI Taxonomy" id="1144522"/>
    <lineage>
        <taxon>Eukaryota</taxon>
        <taxon>Metamonada</taxon>
        <taxon>Parabasalia</taxon>
        <taxon>Tritrichomonadida</taxon>
        <taxon>Tritrichomonadidae</taxon>
        <taxon>Tritrichomonas</taxon>
    </lineage>
</organism>
<evidence type="ECO:0000256" key="4">
    <source>
        <dbReference type="SAM" id="MobiDB-lite"/>
    </source>
</evidence>
<feature type="region of interest" description="Disordered" evidence="4">
    <location>
        <begin position="1"/>
        <end position="55"/>
    </location>
</feature>
<evidence type="ECO:0000313" key="6">
    <source>
        <dbReference type="EMBL" id="OHS98389.1"/>
    </source>
</evidence>
<dbReference type="InterPro" id="IPR051270">
    <property type="entry name" value="Tyrosine-tRNA_ligase_regulator"/>
</dbReference>
<evidence type="ECO:0000256" key="2">
    <source>
        <dbReference type="ARBA" id="ARBA00022884"/>
    </source>
</evidence>
<feature type="compositionally biased region" description="Basic residues" evidence="4">
    <location>
        <begin position="34"/>
        <end position="43"/>
    </location>
</feature>
<dbReference type="AlphaFoldDB" id="A0A1J4JLG3"/>
<dbReference type="InterPro" id="IPR012340">
    <property type="entry name" value="NA-bd_OB-fold"/>
</dbReference>
<dbReference type="EMBL" id="MLAK01001059">
    <property type="protein sequence ID" value="OHS98389.1"/>
    <property type="molecule type" value="Genomic_DNA"/>
</dbReference>
<dbReference type="InterPro" id="IPR002547">
    <property type="entry name" value="tRNA-bd_dom"/>
</dbReference>
<gene>
    <name evidence="6" type="ORF">TRFO_35237</name>
</gene>
<feature type="domain" description="TRNA-binding" evidence="5">
    <location>
        <begin position="57"/>
        <end position="160"/>
    </location>
</feature>
<keyword evidence="2 3" id="KW-0694">RNA-binding</keyword>
<evidence type="ECO:0000259" key="5">
    <source>
        <dbReference type="PROSITE" id="PS50886"/>
    </source>
</evidence>